<dbReference type="CDD" id="cd14797">
    <property type="entry name" value="DUF302"/>
    <property type="match status" value="1"/>
</dbReference>
<organism evidence="2 3">
    <name type="scientific">Gilvirhabdus luticola</name>
    <dbReference type="NCBI Taxonomy" id="3079858"/>
    <lineage>
        <taxon>Bacteria</taxon>
        <taxon>Pseudomonadati</taxon>
        <taxon>Bacteroidota</taxon>
        <taxon>Flavobacteriia</taxon>
        <taxon>Flavobacteriales</taxon>
        <taxon>Flavobacteriaceae</taxon>
        <taxon>Gilvirhabdus</taxon>
    </lineage>
</organism>
<dbReference type="Proteomes" id="UP001268651">
    <property type="component" value="Unassembled WGS sequence"/>
</dbReference>
<dbReference type="InterPro" id="IPR035923">
    <property type="entry name" value="TT1751-like_sf"/>
</dbReference>
<keyword evidence="3" id="KW-1185">Reference proteome</keyword>
<dbReference type="EMBL" id="JAWHTF010000002">
    <property type="protein sequence ID" value="MDU8885693.1"/>
    <property type="molecule type" value="Genomic_DNA"/>
</dbReference>
<name>A0ABU3U5L6_9FLAO</name>
<gene>
    <name evidence="2" type="ORF">RXV94_05940</name>
</gene>
<dbReference type="PANTHER" id="PTHR38342">
    <property type="entry name" value="SLR5037 PROTEIN"/>
    <property type="match status" value="1"/>
</dbReference>
<evidence type="ECO:0000313" key="3">
    <source>
        <dbReference type="Proteomes" id="UP001268651"/>
    </source>
</evidence>
<proteinExistence type="predicted"/>
<dbReference type="Gene3D" id="3.30.310.70">
    <property type="entry name" value="TT1751-like domain"/>
    <property type="match status" value="1"/>
</dbReference>
<dbReference type="InterPro" id="IPR005180">
    <property type="entry name" value="DUF302"/>
</dbReference>
<evidence type="ECO:0000259" key="1">
    <source>
        <dbReference type="Pfam" id="PF03625"/>
    </source>
</evidence>
<dbReference type="PIRSF" id="PIRSF021774">
    <property type="entry name" value="UCP021774"/>
    <property type="match status" value="1"/>
</dbReference>
<evidence type="ECO:0000313" key="2">
    <source>
        <dbReference type="EMBL" id="MDU8885693.1"/>
    </source>
</evidence>
<reference evidence="2 3" key="1">
    <citation type="submission" date="2023-10" db="EMBL/GenBank/DDBJ databases">
        <title>Marimonas sp. nov. isolated from tidal mud flat.</title>
        <authorList>
            <person name="Jaincy N.J."/>
            <person name="Srinivasan S."/>
            <person name="Lee S.-S."/>
        </authorList>
    </citation>
    <scope>NUCLEOTIDE SEQUENCE [LARGE SCALE GENOMIC DNA]</scope>
    <source>
        <strain evidence="2 3">MJ-SS3</strain>
    </source>
</reference>
<sequence length="132" mass="14762">MNYYFTSVTNGSFKTIETKVIALLKDEGFGVLNKIDLQQILKNKLNVNFRKYKILGACNPSFAYKALQAENKIGTLLPCNIIVQEIAPNTIEVSSINPLVSMQSIKNKALENIANEVSSKLENVIKKLKNEK</sequence>
<dbReference type="PANTHER" id="PTHR38342:SF1">
    <property type="entry name" value="SLR5037 PROTEIN"/>
    <property type="match status" value="1"/>
</dbReference>
<dbReference type="RefSeq" id="WP_316661597.1">
    <property type="nucleotide sequence ID" value="NZ_JAWHTF010000002.1"/>
</dbReference>
<comment type="caution">
    <text evidence="2">The sequence shown here is derived from an EMBL/GenBank/DDBJ whole genome shotgun (WGS) entry which is preliminary data.</text>
</comment>
<accession>A0ABU3U5L6</accession>
<dbReference type="InterPro" id="IPR016796">
    <property type="entry name" value="UCP021774"/>
</dbReference>
<dbReference type="Pfam" id="PF03625">
    <property type="entry name" value="DUF302"/>
    <property type="match status" value="1"/>
</dbReference>
<dbReference type="SUPFAM" id="SSF103247">
    <property type="entry name" value="TT1751-like"/>
    <property type="match status" value="1"/>
</dbReference>
<feature type="domain" description="DUF302" evidence="1">
    <location>
        <begin position="35"/>
        <end position="98"/>
    </location>
</feature>
<protein>
    <submittedName>
        <fullName evidence="2">DUF302 domain-containing protein</fullName>
    </submittedName>
</protein>